<dbReference type="SUPFAM" id="SSF74653">
    <property type="entry name" value="TolA/TonB C-terminal domain"/>
    <property type="match status" value="1"/>
</dbReference>
<feature type="region of interest" description="Disordered" evidence="1">
    <location>
        <begin position="1"/>
        <end position="22"/>
    </location>
</feature>
<dbReference type="GO" id="GO:0055085">
    <property type="term" value="P:transmembrane transport"/>
    <property type="evidence" value="ECO:0007669"/>
    <property type="project" value="InterPro"/>
</dbReference>
<feature type="compositionally biased region" description="Polar residues" evidence="1">
    <location>
        <begin position="1"/>
        <end position="16"/>
    </location>
</feature>
<evidence type="ECO:0000313" key="5">
    <source>
        <dbReference type="Proteomes" id="UP000294689"/>
    </source>
</evidence>
<dbReference type="InterPro" id="IPR037682">
    <property type="entry name" value="TonB_C"/>
</dbReference>
<name>A0A4R7Q9Z3_9FLAO</name>
<keyword evidence="2" id="KW-1133">Transmembrane helix</keyword>
<dbReference type="AlphaFoldDB" id="A0A4R7Q9Z3"/>
<feature type="domain" description="TonB C-terminal" evidence="3">
    <location>
        <begin position="190"/>
        <end position="260"/>
    </location>
</feature>
<accession>A0A4R7Q9Z3</accession>
<proteinExistence type="predicted"/>
<comment type="caution">
    <text evidence="4">The sequence shown here is derived from an EMBL/GenBank/DDBJ whole genome shotgun (WGS) entry which is preliminary data.</text>
</comment>
<organism evidence="4 5">
    <name type="scientific">Gelidibacter sediminis</name>
    <dbReference type="NCBI Taxonomy" id="1608710"/>
    <lineage>
        <taxon>Bacteria</taxon>
        <taxon>Pseudomonadati</taxon>
        <taxon>Bacteroidota</taxon>
        <taxon>Flavobacteriia</taxon>
        <taxon>Flavobacteriales</taxon>
        <taxon>Flavobacteriaceae</taxon>
        <taxon>Gelidibacter</taxon>
    </lineage>
</organism>
<dbReference type="RefSeq" id="WP_133757221.1">
    <property type="nucleotide sequence ID" value="NZ_SOBW01000007.1"/>
</dbReference>
<dbReference type="Pfam" id="PF03544">
    <property type="entry name" value="TonB_C"/>
    <property type="match status" value="1"/>
</dbReference>
<keyword evidence="2" id="KW-0472">Membrane</keyword>
<evidence type="ECO:0000259" key="3">
    <source>
        <dbReference type="Pfam" id="PF03544"/>
    </source>
</evidence>
<keyword evidence="5" id="KW-1185">Reference proteome</keyword>
<dbReference type="OrthoDB" id="1522859at2"/>
<evidence type="ECO:0000313" key="4">
    <source>
        <dbReference type="EMBL" id="TDU43789.1"/>
    </source>
</evidence>
<evidence type="ECO:0000256" key="2">
    <source>
        <dbReference type="SAM" id="Phobius"/>
    </source>
</evidence>
<evidence type="ECO:0000256" key="1">
    <source>
        <dbReference type="SAM" id="MobiDB-lite"/>
    </source>
</evidence>
<dbReference type="EMBL" id="SOBW01000007">
    <property type="protein sequence ID" value="TDU43789.1"/>
    <property type="molecule type" value="Genomic_DNA"/>
</dbReference>
<keyword evidence="2" id="KW-0812">Transmembrane</keyword>
<protein>
    <submittedName>
        <fullName evidence="4">Protein TonB</fullName>
    </submittedName>
</protein>
<reference evidence="4 5" key="1">
    <citation type="submission" date="2019-03" db="EMBL/GenBank/DDBJ databases">
        <title>Genomic Encyclopedia of Archaeal and Bacterial Type Strains, Phase II (KMG-II): from individual species to whole genera.</title>
        <authorList>
            <person name="Goeker M."/>
        </authorList>
    </citation>
    <scope>NUCLEOTIDE SEQUENCE [LARGE SCALE GENOMIC DNA]</scope>
    <source>
        <strain evidence="4 5">DSM 28135</strain>
    </source>
</reference>
<dbReference type="Gene3D" id="3.30.1150.10">
    <property type="match status" value="1"/>
</dbReference>
<dbReference type="Proteomes" id="UP000294689">
    <property type="component" value="Unassembled WGS sequence"/>
</dbReference>
<sequence>MKNSENSCGIAGQSNPRHVKSRKHDANLQKNFTLYFQVGLILCLLVTYSLFEMKFENKSYQLSQVEIDQPFAEVTPEVFQMEAHAPQKLDNPVKSLLLDKEPIIKPDDFEAPVESLLTEPEVYLEPIDPDHLNVEAAPEMDEPETFNILGVEQVPIYPGCEYANTNDERRACMSDKLGTLIKKRFDTHIASEMGLTGVQKIYVQFKIDDQGNVTEIQSRAPSQALQNEAKRVLSEVPQLIPGKQRHRPVSVLYTLPIIFDVQ</sequence>
<feature type="transmembrane region" description="Helical" evidence="2">
    <location>
        <begin position="32"/>
        <end position="51"/>
    </location>
</feature>
<gene>
    <name evidence="4" type="ORF">BXY82_1208</name>
</gene>